<dbReference type="InterPro" id="IPR051783">
    <property type="entry name" value="NAD(P)-dependent_oxidoreduct"/>
</dbReference>
<dbReference type="AlphaFoldDB" id="A0A1E7KH73"/>
<keyword evidence="3" id="KW-1185">Reference proteome</keyword>
<dbReference type="InterPro" id="IPR036291">
    <property type="entry name" value="NAD(P)-bd_dom_sf"/>
</dbReference>
<feature type="domain" description="NAD-dependent epimerase/dehydratase" evidence="1">
    <location>
        <begin position="7"/>
        <end position="177"/>
    </location>
</feature>
<gene>
    <name evidence="2" type="ORF">AN216_12755</name>
</gene>
<dbReference type="SUPFAM" id="SSF51735">
    <property type="entry name" value="NAD(P)-binding Rossmann-fold domains"/>
    <property type="match status" value="1"/>
</dbReference>
<dbReference type="PATRIC" id="fig|1075402.3.peg.2764"/>
<comment type="caution">
    <text evidence="2">The sequence shown here is derived from an EMBL/GenBank/DDBJ whole genome shotgun (WGS) entry which is preliminary data.</text>
</comment>
<protein>
    <submittedName>
        <fullName evidence="2">NAD-dependent epimerase</fullName>
    </submittedName>
</protein>
<dbReference type="GO" id="GO:0004029">
    <property type="term" value="F:aldehyde dehydrogenase (NAD+) activity"/>
    <property type="evidence" value="ECO:0007669"/>
    <property type="project" value="TreeGrafter"/>
</dbReference>
<dbReference type="InterPro" id="IPR001509">
    <property type="entry name" value="Epimerase_deHydtase"/>
</dbReference>
<proteinExistence type="predicted"/>
<dbReference type="Gene3D" id="3.40.50.720">
    <property type="entry name" value="NAD(P)-binding Rossmann-like Domain"/>
    <property type="match status" value="1"/>
</dbReference>
<reference evidence="2 3" key="1">
    <citation type="journal article" date="2016" name="Front. Microbiol.">
        <title>Comparative Genomics Analysis of Streptomyces Species Reveals Their Adaptation to the Marine Environment and Their Diversity at the Genomic Level.</title>
        <authorList>
            <person name="Tian X."/>
            <person name="Zhang Z."/>
            <person name="Yang T."/>
            <person name="Chen M."/>
            <person name="Li J."/>
            <person name="Chen F."/>
            <person name="Yang J."/>
            <person name="Li W."/>
            <person name="Zhang B."/>
            <person name="Zhang Z."/>
            <person name="Wu J."/>
            <person name="Zhang C."/>
            <person name="Long L."/>
            <person name="Xiao J."/>
        </authorList>
    </citation>
    <scope>NUCLEOTIDE SEQUENCE [LARGE SCALE GENOMIC DNA]</scope>
    <source>
        <strain evidence="2 3">SCSIO 02100</strain>
    </source>
</reference>
<evidence type="ECO:0000259" key="1">
    <source>
        <dbReference type="Pfam" id="PF01370"/>
    </source>
</evidence>
<dbReference type="STRING" id="1075402.AN216_12755"/>
<dbReference type="EMBL" id="LJGU01000122">
    <property type="protein sequence ID" value="OEV03231.1"/>
    <property type="molecule type" value="Genomic_DNA"/>
</dbReference>
<dbReference type="Proteomes" id="UP000176101">
    <property type="component" value="Unassembled WGS sequence"/>
</dbReference>
<accession>A0A1E7KH73</accession>
<evidence type="ECO:0000313" key="2">
    <source>
        <dbReference type="EMBL" id="OEV03231.1"/>
    </source>
</evidence>
<dbReference type="Pfam" id="PF01370">
    <property type="entry name" value="Epimerase"/>
    <property type="match status" value="1"/>
</dbReference>
<name>A0A1E7KH73_9ACTN</name>
<evidence type="ECO:0000313" key="3">
    <source>
        <dbReference type="Proteomes" id="UP000176101"/>
    </source>
</evidence>
<dbReference type="PANTHER" id="PTHR48079">
    <property type="entry name" value="PROTEIN YEEZ"/>
    <property type="match status" value="1"/>
</dbReference>
<sequence>MADGLTVAVVGASGNLGTSVVAALSTDPRIGRVIGLARRTPTWSPPRTTWVRADIRTEPQLAELFRSVDVIVPLAWMFQPTRHPEVTWETNVLGSIRVFEAAAEAQTPAVVYVSSVGAYSPGPKDRAVDESWPTHGWPAAAYCREKAYLERYLDTYERRFPWVRMVRVRPGFLFKREAASEQRRIFAGQLLPRAWFQPERLPVLPELPGMRLQALHTADAADGVRLAVTSPVRGAFNLATDPVLDAGVLAELLGVRTMRVPASVVRPGLSAAWHARLLPASPQLFDAALHMPLLDSARAREELDWRPRHRATEAVQEFLTGVRGREGMETPPLAARP</sequence>
<organism evidence="2 3">
    <name type="scientific">Streptomyces oceani</name>
    <dbReference type="NCBI Taxonomy" id="1075402"/>
    <lineage>
        <taxon>Bacteria</taxon>
        <taxon>Bacillati</taxon>
        <taxon>Actinomycetota</taxon>
        <taxon>Actinomycetes</taxon>
        <taxon>Kitasatosporales</taxon>
        <taxon>Streptomycetaceae</taxon>
        <taxon>Streptomyces</taxon>
    </lineage>
</organism>
<dbReference type="PANTHER" id="PTHR48079:SF6">
    <property type="entry name" value="NAD(P)-BINDING DOMAIN-CONTAINING PROTEIN-RELATED"/>
    <property type="match status" value="1"/>
</dbReference>
<dbReference type="GO" id="GO:0005737">
    <property type="term" value="C:cytoplasm"/>
    <property type="evidence" value="ECO:0007669"/>
    <property type="project" value="TreeGrafter"/>
</dbReference>